<name>A0AA43QV34_9LECA</name>
<accession>A0AA43QV34</accession>
<organism evidence="2 3">
    <name type="scientific">Ramalina farinacea</name>
    <dbReference type="NCBI Taxonomy" id="258253"/>
    <lineage>
        <taxon>Eukaryota</taxon>
        <taxon>Fungi</taxon>
        <taxon>Dikarya</taxon>
        <taxon>Ascomycota</taxon>
        <taxon>Pezizomycotina</taxon>
        <taxon>Lecanoromycetes</taxon>
        <taxon>OSLEUM clade</taxon>
        <taxon>Lecanoromycetidae</taxon>
        <taxon>Lecanorales</taxon>
        <taxon>Lecanorineae</taxon>
        <taxon>Ramalinaceae</taxon>
        <taxon>Ramalina</taxon>
    </lineage>
</organism>
<dbReference type="EMBL" id="JAPUFD010000023">
    <property type="protein sequence ID" value="MDI1493176.1"/>
    <property type="molecule type" value="Genomic_DNA"/>
</dbReference>
<evidence type="ECO:0000256" key="1">
    <source>
        <dbReference type="SAM" id="SignalP"/>
    </source>
</evidence>
<keyword evidence="1" id="KW-0732">Signal</keyword>
<dbReference type="AlphaFoldDB" id="A0AA43QV34"/>
<feature type="signal peptide" evidence="1">
    <location>
        <begin position="1"/>
        <end position="21"/>
    </location>
</feature>
<reference evidence="2" key="1">
    <citation type="journal article" date="2023" name="Genome Biol. Evol.">
        <title>First Whole Genome Sequence and Flow Cytometry Genome Size Data for the Lichen-Forming Fungus Ramalina farinacea (Ascomycota).</title>
        <authorList>
            <person name="Llewellyn T."/>
            <person name="Mian S."/>
            <person name="Hill R."/>
            <person name="Leitch I.J."/>
            <person name="Gaya E."/>
        </authorList>
    </citation>
    <scope>NUCLEOTIDE SEQUENCE</scope>
    <source>
        <strain evidence="2">LIQ254RAFAR</strain>
    </source>
</reference>
<keyword evidence="3" id="KW-1185">Reference proteome</keyword>
<gene>
    <name evidence="2" type="ORF">OHK93_004964</name>
</gene>
<protein>
    <submittedName>
        <fullName evidence="2">Uncharacterized protein</fullName>
    </submittedName>
</protein>
<comment type="caution">
    <text evidence="2">The sequence shown here is derived from an EMBL/GenBank/DDBJ whole genome shotgun (WGS) entry which is preliminary data.</text>
</comment>
<dbReference type="Pfam" id="PF13668">
    <property type="entry name" value="Ferritin_2"/>
    <property type="match status" value="1"/>
</dbReference>
<dbReference type="Proteomes" id="UP001161017">
    <property type="component" value="Unassembled WGS sequence"/>
</dbReference>
<evidence type="ECO:0000313" key="3">
    <source>
        <dbReference type="Proteomes" id="UP001161017"/>
    </source>
</evidence>
<evidence type="ECO:0000313" key="2">
    <source>
        <dbReference type="EMBL" id="MDI1493176.1"/>
    </source>
</evidence>
<proteinExistence type="predicted"/>
<feature type="chain" id="PRO_5041443760" evidence="1">
    <location>
        <begin position="22"/>
        <end position="320"/>
    </location>
</feature>
<sequence length="320" mass="33093">MFSSISLFASATVLLSTTIFASPISSHYERDASASPVNWGSTPSGGLTEVQKLNYVLLLESAHSALYSQAVKNYSDYDFVNAGLRDLYTDAESIATLTAANVKTIDSAISSSGEAVPGACTFNWGGVEGAFGWALFAEQFEALLVSTYKGLLPTLTSAPHISFIQSLLSESTANSATLRTDTNLAPTANYAPLTLGESGTLFRPFVAYCPATNPAIDITTHPTISFSANALSPLTVGKTITLTPVDAEPTNDITGAVLNTVAVNGAPLDFAVKPDGKGGWTGRVPVGVQPGLNYVVLSSAMLGTGEAGLIAGPAIMEIAA</sequence>